<protein>
    <submittedName>
        <fullName evidence="4">Anthranilate N-benzoyltransferase protein 1</fullName>
    </submittedName>
</protein>
<evidence type="ECO:0000256" key="1">
    <source>
        <dbReference type="ARBA" id="ARBA00009861"/>
    </source>
</evidence>
<sequence>MDSEVVHVVESSLVVPSEPTPSEGLSLSPLDLVLPSRGHTPTVYLYSPSDVAAADGFFDVARLKEAMAKTLVAFYPLAGRLGVNNDGRVEITCTGEGALFVVAHADLSVGDIEDDFRPSPELRRLFVPCIEPASIILAIQVSSLRLLLIRYFHALFHIEHHY</sequence>
<accession>A0A1D6MLX5</accession>
<gene>
    <name evidence="4" type="ORF">ZEAMMB73_Zm00001d039952</name>
</gene>
<dbReference type="Pfam" id="PF02458">
    <property type="entry name" value="Transferase"/>
    <property type="match status" value="1"/>
</dbReference>
<evidence type="ECO:0000256" key="3">
    <source>
        <dbReference type="ARBA" id="ARBA00023315"/>
    </source>
</evidence>
<dbReference type="InterPro" id="IPR050317">
    <property type="entry name" value="Plant_Fungal_Acyltransferase"/>
</dbReference>
<dbReference type="AlphaFoldDB" id="A0A1D6MLX5"/>
<dbReference type="InterPro" id="IPR023213">
    <property type="entry name" value="CAT-like_dom_sf"/>
</dbReference>
<evidence type="ECO:0000313" key="4">
    <source>
        <dbReference type="EMBL" id="ONM30213.1"/>
    </source>
</evidence>
<name>A0A1D6MLX5_MAIZE</name>
<keyword evidence="2 4" id="KW-0808">Transferase</keyword>
<dbReference type="PANTHER" id="PTHR31642">
    <property type="entry name" value="TRICHOTHECENE 3-O-ACETYLTRANSFERASE"/>
    <property type="match status" value="1"/>
</dbReference>
<proteinExistence type="inferred from homology"/>
<dbReference type="EMBL" id="CM007649">
    <property type="protein sequence ID" value="ONM30213.1"/>
    <property type="molecule type" value="Genomic_DNA"/>
</dbReference>
<dbReference type="Gene3D" id="3.30.559.10">
    <property type="entry name" value="Chloramphenicol acetyltransferase-like domain"/>
    <property type="match status" value="1"/>
</dbReference>
<evidence type="ECO:0000256" key="2">
    <source>
        <dbReference type="ARBA" id="ARBA00022679"/>
    </source>
</evidence>
<reference evidence="4" key="1">
    <citation type="submission" date="2015-12" db="EMBL/GenBank/DDBJ databases">
        <title>Update maize B73 reference genome by single molecule sequencing technologies.</title>
        <authorList>
            <consortium name="Maize Genome Sequencing Project"/>
            <person name="Ware D."/>
        </authorList>
    </citation>
    <scope>NUCLEOTIDE SEQUENCE [LARGE SCALE GENOMIC DNA]</scope>
    <source>
        <tissue evidence="4">Seedling</tissue>
    </source>
</reference>
<organism evidence="4">
    <name type="scientific">Zea mays</name>
    <name type="common">Maize</name>
    <dbReference type="NCBI Taxonomy" id="4577"/>
    <lineage>
        <taxon>Eukaryota</taxon>
        <taxon>Viridiplantae</taxon>
        <taxon>Streptophyta</taxon>
        <taxon>Embryophyta</taxon>
        <taxon>Tracheophyta</taxon>
        <taxon>Spermatophyta</taxon>
        <taxon>Magnoliopsida</taxon>
        <taxon>Liliopsida</taxon>
        <taxon>Poales</taxon>
        <taxon>Poaceae</taxon>
        <taxon>PACMAD clade</taxon>
        <taxon>Panicoideae</taxon>
        <taxon>Andropogonodae</taxon>
        <taxon>Andropogoneae</taxon>
        <taxon>Tripsacinae</taxon>
        <taxon>Zea</taxon>
    </lineage>
</organism>
<keyword evidence="3" id="KW-0012">Acyltransferase</keyword>
<dbReference type="PANTHER" id="PTHR31642:SF16">
    <property type="entry name" value="OS08G0543400 PROTEIN"/>
    <property type="match status" value="1"/>
</dbReference>
<comment type="similarity">
    <text evidence="1">Belongs to the plant acyltransferase family.</text>
</comment>
<dbReference type="GO" id="GO:0016747">
    <property type="term" value="F:acyltransferase activity, transferring groups other than amino-acyl groups"/>
    <property type="evidence" value="ECO:0007669"/>
    <property type="project" value="UniProtKB-ARBA"/>
</dbReference>